<dbReference type="Proteomes" id="UP000067711">
    <property type="component" value="Chromosome 1"/>
</dbReference>
<dbReference type="NCBIfam" id="TIGR02385">
    <property type="entry name" value="RelE_StbE"/>
    <property type="match status" value="1"/>
</dbReference>
<dbReference type="InterPro" id="IPR007712">
    <property type="entry name" value="RelE/ParE_toxin"/>
</dbReference>
<dbReference type="InterPro" id="IPR035093">
    <property type="entry name" value="RelE/ParE_toxin_dom_sf"/>
</dbReference>
<protein>
    <submittedName>
        <fullName evidence="3">Addiction module antitoxin</fullName>
    </submittedName>
</protein>
<dbReference type="EMBL" id="CP013389">
    <property type="protein sequence ID" value="AOJ08423.1"/>
    <property type="molecule type" value="Genomic_DNA"/>
</dbReference>
<evidence type="ECO:0000256" key="2">
    <source>
        <dbReference type="ARBA" id="ARBA00022649"/>
    </source>
</evidence>
<comment type="similarity">
    <text evidence="1">Belongs to the RelE toxin family.</text>
</comment>
<dbReference type="RefSeq" id="WP_066488988.1">
    <property type="nucleotide sequence ID" value="NZ_CP013389.1"/>
</dbReference>
<name>A0A1B4FXM8_9BURK</name>
<keyword evidence="2" id="KW-1277">Toxin-antitoxin system</keyword>
<organism evidence="3 4">
    <name type="scientific">Burkholderia mayonis</name>
    <dbReference type="NCBI Taxonomy" id="1385591"/>
    <lineage>
        <taxon>Bacteria</taxon>
        <taxon>Pseudomonadati</taxon>
        <taxon>Pseudomonadota</taxon>
        <taxon>Betaproteobacteria</taxon>
        <taxon>Burkholderiales</taxon>
        <taxon>Burkholderiaceae</taxon>
        <taxon>Burkholderia</taxon>
        <taxon>pseudomallei group</taxon>
    </lineage>
</organism>
<evidence type="ECO:0000313" key="3">
    <source>
        <dbReference type="EMBL" id="AOJ08423.1"/>
    </source>
</evidence>
<dbReference type="InterPro" id="IPR051803">
    <property type="entry name" value="TA_system_RelE-like_toxin"/>
</dbReference>
<accession>A0A1B4FXM8</accession>
<gene>
    <name evidence="3" type="ORF">WS71_13265</name>
</gene>
<dbReference type="AlphaFoldDB" id="A0A1B4FXM8"/>
<dbReference type="Gene3D" id="3.30.2310.20">
    <property type="entry name" value="RelE-like"/>
    <property type="match status" value="1"/>
</dbReference>
<sequence>MIVEWLAFAREDRSNLFDFIAADNPTAALELDDRIERLTDALSEHPELYRVGRVRGTRELVLTPNYVLVYRVRRRAGVVEIVRILGARQSYPKNLR</sequence>
<evidence type="ECO:0000256" key="1">
    <source>
        <dbReference type="ARBA" id="ARBA00006226"/>
    </source>
</evidence>
<dbReference type="PANTHER" id="PTHR33755">
    <property type="entry name" value="TOXIN PARE1-RELATED"/>
    <property type="match status" value="1"/>
</dbReference>
<dbReference type="Pfam" id="PF05016">
    <property type="entry name" value="ParE_toxin"/>
    <property type="match status" value="1"/>
</dbReference>
<reference evidence="3 4" key="1">
    <citation type="submission" date="2015-12" db="EMBL/GenBank/DDBJ databases">
        <title>Diversity of Burkholderia near neighbor genomes.</title>
        <authorList>
            <person name="Sahl J."/>
            <person name="Wagner D."/>
            <person name="Keim P."/>
        </authorList>
    </citation>
    <scope>NUCLEOTIDE SEQUENCE [LARGE SCALE GENOMIC DNA]</scope>
    <source>
        <strain evidence="3 4">BDU8</strain>
    </source>
</reference>
<evidence type="ECO:0000313" key="4">
    <source>
        <dbReference type="Proteomes" id="UP000067711"/>
    </source>
</evidence>
<proteinExistence type="inferred from homology"/>